<evidence type="ECO:0000313" key="2">
    <source>
        <dbReference type="EMBL" id="AXH59799.1"/>
    </source>
</evidence>
<evidence type="ECO:0000256" key="1">
    <source>
        <dbReference type="SAM" id="Phobius"/>
    </source>
</evidence>
<dbReference type="RefSeq" id="WP_044298824.1">
    <property type="nucleotide sequence ID" value="NZ_CP031226.1"/>
</dbReference>
<keyword evidence="1" id="KW-0812">Transmembrane</keyword>
<accession>A0AAD0V9L1</accession>
<feature type="transmembrane region" description="Helical" evidence="1">
    <location>
        <begin position="12"/>
        <end position="33"/>
    </location>
</feature>
<geneLocation type="plasmid" evidence="3">
    <name>pmppla107</name>
</geneLocation>
<organism evidence="2 3">
    <name type="scientific">Pseudomonas amygdali pv. lachrymans str. M301315</name>
    <dbReference type="NCBI Taxonomy" id="629260"/>
    <lineage>
        <taxon>Bacteria</taxon>
        <taxon>Pseudomonadati</taxon>
        <taxon>Pseudomonadota</taxon>
        <taxon>Gammaproteobacteria</taxon>
        <taxon>Pseudomonadales</taxon>
        <taxon>Pseudomonadaceae</taxon>
        <taxon>Pseudomonas</taxon>
        <taxon>Pseudomonas amygdali</taxon>
    </lineage>
</organism>
<evidence type="ECO:0000313" key="3">
    <source>
        <dbReference type="Proteomes" id="UP000006426"/>
    </source>
</evidence>
<sequence>MAEHLDSTKELLVRSASLVFTLTCLASVGAIAANEIRISAPIKGSSVWQDMASEFSDWVNIGDPSNCTSVTPAAGEVSAGKVFTQTLSGCTQAQSRTVTELLRNSATGEVKAVSTLNEQRVLSDYSYAKQGVGTSNTTCEYSDPGTSWVEGGERQSDPSYYGTALSWNGMTFGQTIYSGPINEPFDHLDKDGYRYTRGQFKESSFLNEPRKLYYFRYEICKTPL</sequence>
<keyword evidence="2" id="KW-0614">Plasmid</keyword>
<reference evidence="2 3" key="1">
    <citation type="journal article" date="2011" name="PLoS Pathog.">
        <title>Dynamic evolution of pathogenicity revealed by sequencing and comparative genomics of 19 Pseudomonas syringae isolates.</title>
        <authorList>
            <person name="Baltrus D.A."/>
            <person name="Nishimura M.T."/>
            <person name="Romanchuk A."/>
            <person name="Chang J.H."/>
            <person name="Mukhtar M.S."/>
            <person name="Cherkis K."/>
            <person name="Roach J."/>
            <person name="Grant S.R."/>
            <person name="Jones C.D."/>
            <person name="Dangl J.L."/>
        </authorList>
    </citation>
    <scope>NUCLEOTIDE SEQUENCE [LARGE SCALE GENOMIC DNA]</scope>
    <source>
        <strain evidence="2 3">M301315</strain>
    </source>
</reference>
<dbReference type="AlphaFoldDB" id="A0AAD0V9L1"/>
<gene>
    <name evidence="2" type="ORF">PLA107_031745</name>
</gene>
<protein>
    <submittedName>
        <fullName evidence="2">Uncharacterized protein</fullName>
    </submittedName>
</protein>
<dbReference type="EMBL" id="CP031226">
    <property type="protein sequence ID" value="AXH59799.1"/>
    <property type="molecule type" value="Genomic_DNA"/>
</dbReference>
<name>A0AAD0V9L1_PSEAV</name>
<keyword evidence="1" id="KW-0472">Membrane</keyword>
<dbReference type="Proteomes" id="UP000006426">
    <property type="component" value="Plasmid pmppla107"/>
</dbReference>
<keyword evidence="1" id="KW-1133">Transmembrane helix</keyword>
<proteinExistence type="predicted"/>